<dbReference type="InterPro" id="IPR050656">
    <property type="entry name" value="PINX1"/>
</dbReference>
<dbReference type="AlphaFoldDB" id="A0A1J4MT37"/>
<proteinExistence type="predicted"/>
<protein>
    <submittedName>
        <fullName evidence="3">G-patch domain-containing protein</fullName>
    </submittedName>
</protein>
<evidence type="ECO:0000313" key="3">
    <source>
        <dbReference type="EMBL" id="OII77417.1"/>
    </source>
</evidence>
<feature type="domain" description="G-patch" evidence="2">
    <location>
        <begin position="21"/>
        <end position="67"/>
    </location>
</feature>
<dbReference type="PROSITE" id="PS50174">
    <property type="entry name" value="G_PATCH"/>
    <property type="match status" value="1"/>
</dbReference>
<dbReference type="OrthoDB" id="29523at2759"/>
<name>A0A1J4MT37_9CRYT</name>
<sequence>MSQKYYDKLSKGNGISNKQFTSGIGLSLLQKMGWTEGRGLGKDEVGIVECIQIKKKHDNLGIGAKDIKSDVSDWSEWWKETYNSVAQKLSHLSSHESISGSESNSDTGEGYRTTKSPRYTKISHYQILQSQMKKKENKKRREKKEDRPKEDIDFKKVSKKKRVQRRNLRILN</sequence>
<dbReference type="GeneID" id="92365093"/>
<feature type="compositionally biased region" description="Basic residues" evidence="1">
    <location>
        <begin position="157"/>
        <end position="172"/>
    </location>
</feature>
<reference evidence="3 4" key="1">
    <citation type="submission" date="2016-10" db="EMBL/GenBank/DDBJ databases">
        <title>Reductive evolution of mitochondrial metabolism and differential evolution of invasion-related proteins in Cryptosporidium.</title>
        <authorList>
            <person name="Liu S."/>
            <person name="Roellig D.M."/>
            <person name="Guo Y."/>
            <person name="Li N."/>
            <person name="Frace M.A."/>
            <person name="Tang K."/>
            <person name="Zhang L."/>
            <person name="Feng Y."/>
            <person name="Xiao L."/>
        </authorList>
    </citation>
    <scope>NUCLEOTIDE SEQUENCE [LARGE SCALE GENOMIC DNA]</scope>
    <source>
        <strain evidence="3">30847</strain>
    </source>
</reference>
<dbReference type="InterPro" id="IPR000467">
    <property type="entry name" value="G_patch_dom"/>
</dbReference>
<organism evidence="3 4">
    <name type="scientific">Cryptosporidium andersoni</name>
    <dbReference type="NCBI Taxonomy" id="117008"/>
    <lineage>
        <taxon>Eukaryota</taxon>
        <taxon>Sar</taxon>
        <taxon>Alveolata</taxon>
        <taxon>Apicomplexa</taxon>
        <taxon>Conoidasida</taxon>
        <taxon>Coccidia</taxon>
        <taxon>Eucoccidiorida</taxon>
        <taxon>Eimeriorina</taxon>
        <taxon>Cryptosporidiidae</taxon>
        <taxon>Cryptosporidium</taxon>
    </lineage>
</organism>
<dbReference type="VEuPathDB" id="CryptoDB:cand_009080"/>
<gene>
    <name evidence="3" type="ORF">cand_009080</name>
</gene>
<dbReference type="SMART" id="SM00443">
    <property type="entry name" value="G_patch"/>
    <property type="match status" value="1"/>
</dbReference>
<evidence type="ECO:0000259" key="2">
    <source>
        <dbReference type="PROSITE" id="PS50174"/>
    </source>
</evidence>
<comment type="caution">
    <text evidence="3">The sequence shown here is derived from an EMBL/GenBank/DDBJ whole genome shotgun (WGS) entry which is preliminary data.</text>
</comment>
<dbReference type="RefSeq" id="XP_067069263.1">
    <property type="nucleotide sequence ID" value="XM_067211148.1"/>
</dbReference>
<evidence type="ECO:0000313" key="4">
    <source>
        <dbReference type="Proteomes" id="UP000186804"/>
    </source>
</evidence>
<feature type="compositionally biased region" description="Basic and acidic residues" evidence="1">
    <location>
        <begin position="143"/>
        <end position="156"/>
    </location>
</feature>
<dbReference type="Proteomes" id="UP000186804">
    <property type="component" value="Unassembled WGS sequence"/>
</dbReference>
<keyword evidence="4" id="KW-1185">Reference proteome</keyword>
<dbReference type="EMBL" id="LRBS01000037">
    <property type="protein sequence ID" value="OII77417.1"/>
    <property type="molecule type" value="Genomic_DNA"/>
</dbReference>
<evidence type="ECO:0000256" key="1">
    <source>
        <dbReference type="SAM" id="MobiDB-lite"/>
    </source>
</evidence>
<dbReference type="Pfam" id="PF01585">
    <property type="entry name" value="G-patch"/>
    <property type="match status" value="1"/>
</dbReference>
<dbReference type="PANTHER" id="PTHR23149">
    <property type="entry name" value="G PATCH DOMAIN CONTAINING PROTEIN"/>
    <property type="match status" value="1"/>
</dbReference>
<feature type="compositionally biased region" description="Low complexity" evidence="1">
    <location>
        <begin position="92"/>
        <end position="105"/>
    </location>
</feature>
<feature type="region of interest" description="Disordered" evidence="1">
    <location>
        <begin position="92"/>
        <end position="172"/>
    </location>
</feature>
<dbReference type="GO" id="GO:0003676">
    <property type="term" value="F:nucleic acid binding"/>
    <property type="evidence" value="ECO:0007669"/>
    <property type="project" value="InterPro"/>
</dbReference>
<dbReference type="PANTHER" id="PTHR23149:SF34">
    <property type="entry name" value="CHROMOSOME UNDETERMINED SCAFFOLD_106, WHOLE GENOME SHOTGUN SEQUENCE"/>
    <property type="match status" value="1"/>
</dbReference>
<accession>A0A1J4MT37</accession>